<dbReference type="eggNOG" id="COG5492">
    <property type="taxonomic scope" value="Bacteria"/>
</dbReference>
<gene>
    <name evidence="5" type="ordered locus">HMPREF0389_00408</name>
</gene>
<protein>
    <recommendedName>
        <fullName evidence="4">SLH domain-containing protein</fullName>
    </recommendedName>
</protein>
<evidence type="ECO:0000259" key="4">
    <source>
        <dbReference type="PROSITE" id="PS51272"/>
    </source>
</evidence>
<dbReference type="OrthoDB" id="2065578at2"/>
<feature type="compositionally biased region" description="Basic and acidic residues" evidence="2">
    <location>
        <begin position="54"/>
        <end position="78"/>
    </location>
</feature>
<dbReference type="KEGG" id="faa:HMPREF0389_00408"/>
<sequence>MKRLFTKKILTFVVMLTVCTASTYSYASTVWDDSGAKKIDSGMTLQPKSQNTKKTTEAKKDTSTKSADKKEETKKEQPKTISQNKNHKKSETQEAIEFAKQRGYAYIDKSGKFLPKKNIQRYEFIYMVNRAFGFKKTKKVNFVDVKKTDFYYNDVSITMGAGYLYTFKKNTVFGPKKYFYRWELPHILGKAMNMKLSEKSSKTLMKYSDGKKVPKSARGSVSYFIEKGWMKPKSKKNFGTHDILTKEEMAYVLYQLHKEGYIK</sequence>
<feature type="domain" description="SLH" evidence="4">
    <location>
        <begin position="79"/>
        <end position="142"/>
    </location>
</feature>
<evidence type="ECO:0000256" key="1">
    <source>
        <dbReference type="ARBA" id="ARBA00022737"/>
    </source>
</evidence>
<dbReference type="STRING" id="546269.HMPREF0389_00408"/>
<dbReference type="PROSITE" id="PS51272">
    <property type="entry name" value="SLH"/>
    <property type="match status" value="1"/>
</dbReference>
<proteinExistence type="predicted"/>
<evidence type="ECO:0000256" key="3">
    <source>
        <dbReference type="SAM" id="SignalP"/>
    </source>
</evidence>
<evidence type="ECO:0000313" key="6">
    <source>
        <dbReference type="Proteomes" id="UP000007468"/>
    </source>
</evidence>
<reference evidence="6" key="1">
    <citation type="submission" date="2010-12" db="EMBL/GenBank/DDBJ databases">
        <title>The genome sequence of Filifactor alocis strain ATCC 35896.</title>
        <authorList>
            <consortium name="The Broad Institute Genome Sequencing Platform"/>
            <person name="Ward D."/>
            <person name="Earl A."/>
            <person name="Feldgarden M."/>
            <person name="Young S.K."/>
            <person name="Gargeya S."/>
            <person name="Zeng Q."/>
            <person name="Alvarado L."/>
            <person name="Berlin A."/>
            <person name="Bochicchio J."/>
            <person name="Chapman S.B."/>
            <person name="Chen Z."/>
            <person name="Freedman E."/>
            <person name="Gellesch M."/>
            <person name="Goldberg J."/>
            <person name="Griggs A."/>
            <person name="Gujja S."/>
            <person name="Heilman E."/>
            <person name="Heiman D."/>
            <person name="Howarth C."/>
            <person name="Mehta T."/>
            <person name="Neiman D."/>
            <person name="Pearson M."/>
            <person name="Roberts A."/>
            <person name="Saif S."/>
            <person name="Shea T."/>
            <person name="Shenoy N."/>
            <person name="Sisk P."/>
            <person name="Stolte C."/>
            <person name="Sykes S."/>
            <person name="White J."/>
            <person name="Yandava C."/>
            <person name="Izard J."/>
            <person name="Blanton J.M."/>
            <person name="Baranova O.V."/>
            <person name="Tanner A.C."/>
            <person name="Dewhirst F.E."/>
            <person name="Haas B."/>
            <person name="Nusbaum C."/>
            <person name="Birren B."/>
        </authorList>
    </citation>
    <scope>NUCLEOTIDE SEQUENCE [LARGE SCALE GENOMIC DNA]</scope>
    <source>
        <strain evidence="6">ATCC 35896 / D40 B5</strain>
    </source>
</reference>
<feature type="compositionally biased region" description="Polar residues" evidence="2">
    <location>
        <begin position="43"/>
        <end position="53"/>
    </location>
</feature>
<keyword evidence="3" id="KW-0732">Signal</keyword>
<dbReference type="RefSeq" id="WP_014261900.1">
    <property type="nucleotide sequence ID" value="NC_016630.1"/>
</dbReference>
<organism evidence="5 6">
    <name type="scientific">Filifactor alocis (strain ATCC 35896 / CCUG 47790 / D40 B5)</name>
    <name type="common">Fusobacterium alocis</name>
    <dbReference type="NCBI Taxonomy" id="546269"/>
    <lineage>
        <taxon>Bacteria</taxon>
        <taxon>Bacillati</taxon>
        <taxon>Bacillota</taxon>
        <taxon>Clostridia</taxon>
        <taxon>Peptostreptococcales</taxon>
        <taxon>Filifactoraceae</taxon>
        <taxon>Filifactor</taxon>
    </lineage>
</organism>
<evidence type="ECO:0000313" key="5">
    <source>
        <dbReference type="EMBL" id="EFE28493.1"/>
    </source>
</evidence>
<keyword evidence="1" id="KW-0677">Repeat</keyword>
<evidence type="ECO:0000256" key="2">
    <source>
        <dbReference type="SAM" id="MobiDB-lite"/>
    </source>
</evidence>
<dbReference type="InterPro" id="IPR001119">
    <property type="entry name" value="SLH_dom"/>
</dbReference>
<name>D6GS52_FILAD</name>
<dbReference type="AlphaFoldDB" id="D6GS52"/>
<feature type="signal peptide" evidence="3">
    <location>
        <begin position="1"/>
        <end position="27"/>
    </location>
</feature>
<accession>D6GS52</accession>
<feature type="chain" id="PRO_5003083921" description="SLH domain-containing protein" evidence="3">
    <location>
        <begin position="28"/>
        <end position="263"/>
    </location>
</feature>
<dbReference type="Pfam" id="PF00395">
    <property type="entry name" value="SLH"/>
    <property type="match status" value="1"/>
</dbReference>
<dbReference type="EMBL" id="CP002390">
    <property type="protein sequence ID" value="EFE28493.1"/>
    <property type="molecule type" value="Genomic_DNA"/>
</dbReference>
<keyword evidence="6" id="KW-1185">Reference proteome</keyword>
<feature type="region of interest" description="Disordered" evidence="2">
    <location>
        <begin position="42"/>
        <end position="92"/>
    </location>
</feature>
<dbReference type="Proteomes" id="UP000007468">
    <property type="component" value="Chromosome"/>
</dbReference>